<protein>
    <submittedName>
        <fullName evidence="7">SWI/SNF-related matrix-associated actin-dependent regulator of chromatin subfamily A-like protein 1 isoform X2</fullName>
    </submittedName>
</protein>
<dbReference type="Pfam" id="PF00176">
    <property type="entry name" value="SNF2-rel_dom"/>
    <property type="match status" value="1"/>
</dbReference>
<reference evidence="7" key="1">
    <citation type="submission" date="2025-08" db="UniProtKB">
        <authorList>
            <consortium name="RefSeq"/>
        </authorList>
    </citation>
    <scope>IDENTIFICATION</scope>
    <source>
        <tissue evidence="7">Thorax and Abdomen</tissue>
    </source>
</reference>
<gene>
    <name evidence="7" type="primary">LOC107216555</name>
</gene>
<dbReference type="Proteomes" id="UP000829291">
    <property type="component" value="Chromosome 2"/>
</dbReference>
<dbReference type="SMART" id="SM00490">
    <property type="entry name" value="HELICc"/>
    <property type="match status" value="1"/>
</dbReference>
<dbReference type="SUPFAM" id="SSF52540">
    <property type="entry name" value="P-loop containing nucleoside triphosphate hydrolases"/>
    <property type="match status" value="2"/>
</dbReference>
<feature type="domain" description="Helicase ATP-binding" evidence="4">
    <location>
        <begin position="76"/>
        <end position="232"/>
    </location>
</feature>
<proteinExistence type="predicted"/>
<evidence type="ECO:0000259" key="4">
    <source>
        <dbReference type="PROSITE" id="PS51192"/>
    </source>
</evidence>
<accession>A0ABM3FEG4</accession>
<dbReference type="Gene3D" id="3.40.50.10810">
    <property type="entry name" value="Tandem AAA-ATPase domain"/>
    <property type="match status" value="1"/>
</dbReference>
<dbReference type="InterPro" id="IPR038718">
    <property type="entry name" value="SNF2-like_sf"/>
</dbReference>
<evidence type="ECO:0000313" key="7">
    <source>
        <dbReference type="RefSeq" id="XP_046586394.1"/>
    </source>
</evidence>
<feature type="domain" description="Helicase C-terminal" evidence="5">
    <location>
        <begin position="342"/>
        <end position="499"/>
    </location>
</feature>
<dbReference type="Pfam" id="PF00271">
    <property type="entry name" value="Helicase_C"/>
    <property type="match status" value="1"/>
</dbReference>
<name>A0ABM3FEG4_NEOLC</name>
<evidence type="ECO:0000256" key="2">
    <source>
        <dbReference type="ARBA" id="ARBA00022801"/>
    </source>
</evidence>
<dbReference type="CDD" id="cd18793">
    <property type="entry name" value="SF2_C_SNF"/>
    <property type="match status" value="1"/>
</dbReference>
<evidence type="ECO:0000313" key="6">
    <source>
        <dbReference type="Proteomes" id="UP000829291"/>
    </source>
</evidence>
<dbReference type="PANTHER" id="PTHR45766">
    <property type="entry name" value="DNA ANNEALING HELICASE AND ENDONUCLEASE ZRANB3 FAMILY MEMBER"/>
    <property type="match status" value="1"/>
</dbReference>
<dbReference type="CDD" id="cd18010">
    <property type="entry name" value="DEXHc_HARP_SMARCAL1"/>
    <property type="match status" value="1"/>
</dbReference>
<dbReference type="Gene3D" id="3.40.50.300">
    <property type="entry name" value="P-loop containing nucleotide triphosphate hydrolases"/>
    <property type="match status" value="1"/>
</dbReference>
<evidence type="ECO:0000259" key="5">
    <source>
        <dbReference type="PROSITE" id="PS51194"/>
    </source>
</evidence>
<evidence type="ECO:0000256" key="3">
    <source>
        <dbReference type="ARBA" id="ARBA00023242"/>
    </source>
</evidence>
<dbReference type="RefSeq" id="XP_046586394.1">
    <property type="nucleotide sequence ID" value="XM_046730438.1"/>
</dbReference>
<evidence type="ECO:0000256" key="1">
    <source>
        <dbReference type="ARBA" id="ARBA00004123"/>
    </source>
</evidence>
<comment type="subcellular location">
    <subcellularLocation>
        <location evidence="1">Nucleus</location>
    </subcellularLocation>
</comment>
<dbReference type="InterPro" id="IPR049730">
    <property type="entry name" value="SNF2/RAD54-like_C"/>
</dbReference>
<dbReference type="PROSITE" id="PS51192">
    <property type="entry name" value="HELICASE_ATP_BIND_1"/>
    <property type="match status" value="1"/>
</dbReference>
<dbReference type="InterPro" id="IPR001650">
    <property type="entry name" value="Helicase_C-like"/>
</dbReference>
<dbReference type="PROSITE" id="PS51194">
    <property type="entry name" value="HELICASE_CTER"/>
    <property type="match status" value="1"/>
</dbReference>
<dbReference type="GeneID" id="107216555"/>
<dbReference type="Pfam" id="PF07443">
    <property type="entry name" value="HARP"/>
    <property type="match status" value="1"/>
</dbReference>
<dbReference type="InterPro" id="IPR014001">
    <property type="entry name" value="Helicase_ATP-bd"/>
</dbReference>
<dbReference type="InterPro" id="IPR027417">
    <property type="entry name" value="P-loop_NTPase"/>
</dbReference>
<keyword evidence="3" id="KW-0539">Nucleus</keyword>
<dbReference type="InterPro" id="IPR000330">
    <property type="entry name" value="SNF2_N"/>
</dbReference>
<keyword evidence="2" id="KW-0378">Hydrolase</keyword>
<dbReference type="InterPro" id="IPR010003">
    <property type="entry name" value="HARP_dom"/>
</dbReference>
<dbReference type="PANTHER" id="PTHR45766:SF6">
    <property type="entry name" value="SWI_SNF-RELATED MATRIX-ASSOCIATED ACTIN-DEPENDENT REGULATOR OF CHROMATIN SUBFAMILY A-LIKE PROTEIN 1"/>
    <property type="match status" value="1"/>
</dbReference>
<keyword evidence="6" id="KW-1185">Reference proteome</keyword>
<dbReference type="SMART" id="SM00487">
    <property type="entry name" value="DEXDc"/>
    <property type="match status" value="1"/>
</dbReference>
<organism evidence="6 7">
    <name type="scientific">Neodiprion lecontei</name>
    <name type="common">Redheaded pine sawfly</name>
    <dbReference type="NCBI Taxonomy" id="441921"/>
    <lineage>
        <taxon>Eukaryota</taxon>
        <taxon>Metazoa</taxon>
        <taxon>Ecdysozoa</taxon>
        <taxon>Arthropoda</taxon>
        <taxon>Hexapoda</taxon>
        <taxon>Insecta</taxon>
        <taxon>Pterygota</taxon>
        <taxon>Neoptera</taxon>
        <taxon>Endopterygota</taxon>
        <taxon>Hymenoptera</taxon>
        <taxon>Tenthredinoidea</taxon>
        <taxon>Diprionidae</taxon>
        <taxon>Diprioninae</taxon>
        <taxon>Neodiprion</taxon>
    </lineage>
</organism>
<sequence>MANLKTKTWDFHVKDYNDLVKKLSQLKPRVSIENLPPSILQVFKKEVNTDYNSVDLTSIDKKLVESLMPFQREGVCYGILKNGRCIIADEMGLGKTIQALGIVHYYRNDWPLLIVSPSSVRYQWSEAIYTFLPSVPTHYVHHYTTAKDTVGDAKIVIMSYDILKRTISSLERHVFGAVIFDESHFLKSPKSARSVAASVVASQARRVVLLSGTPALSRPKELYFQINLVMQKFLGFHEFGIRYCAGTFGKFGWEYGGSSNMQELQLLLNRCCLIRRIKSEVLTQLPSKIREVVILDPKLIKTETQKMKKIAEAVQRESFRNSEGNTALLQHYRETAEVKTKAICNYVNDLLESDTKFLIFAHHLTVLNEICKTISSKNVSYIRIDGSTKSEERKVRCDMFQEQDDCLVAVLSITAASTGITLTAAQRVVFAELYWNPGILCQAEDRVHRIGQQGSVLIQFLIAKNTADDHLWKLMQTKLNVLNKAGLGQNFAVEKSTEAKRGNETPSNQSNLHSFFAKASVQQDSAAHREKIEDVHQLLEEDDDALITLNLDGLDEDC</sequence>